<proteinExistence type="predicted"/>
<protein>
    <submittedName>
        <fullName evidence="3">Uncharacterized protein</fullName>
    </submittedName>
</protein>
<dbReference type="SUPFAM" id="SSF53098">
    <property type="entry name" value="Ribonuclease H-like"/>
    <property type="match status" value="1"/>
</dbReference>
<dbReference type="InterPro" id="IPR038720">
    <property type="entry name" value="YprB_RNase_H-like_dom"/>
</dbReference>
<dbReference type="Pfam" id="PF12705">
    <property type="entry name" value="PDDEXK_1"/>
    <property type="match status" value="1"/>
</dbReference>
<evidence type="ECO:0000259" key="1">
    <source>
        <dbReference type="Pfam" id="PF12705"/>
    </source>
</evidence>
<organism evidence="3">
    <name type="scientific">marine sediment metagenome</name>
    <dbReference type="NCBI Taxonomy" id="412755"/>
    <lineage>
        <taxon>unclassified sequences</taxon>
        <taxon>metagenomes</taxon>
        <taxon>ecological metagenomes</taxon>
    </lineage>
</organism>
<feature type="non-terminal residue" evidence="3">
    <location>
        <position position="1"/>
    </location>
</feature>
<dbReference type="NCBIfam" id="TIGR03491">
    <property type="entry name" value="TM0106 family RecB-like putative nuclease"/>
    <property type="match status" value="1"/>
</dbReference>
<comment type="caution">
    <text evidence="3">The sequence shown here is derived from an EMBL/GenBank/DDBJ whole genome shotgun (WGS) entry which is preliminary data.</text>
</comment>
<accession>A0A0F9DX89</accession>
<dbReference type="InterPro" id="IPR019993">
    <property type="entry name" value="RecB_nuclease_TM0106_put"/>
</dbReference>
<sequence length="469" mass="53608">YRFIREEETPPGPFEEVIFMLGHRHEKNHINSLGEYVNVSKVLRDQQPEKTKQLIQNNTSVIYQGALAGNETINGSQVQIIGIPDIMIYENSSYIIRDCKLARHADEKKHREILAQLQVYGYLFERNTRKKPAKLEAFLGDSSIVEFPYDDGDSAIKILKKLLDIVSLANVPYSPVGWSKCQGCGFSRICWDVSVRHNDVALVYGIDQNLARVLKGEGILTIKHLLNNYDETSLSELKRPWGKSLRKVGSSAQVILLHAKAMKQKKNVLLGKVDLPDNSNLVMFDIEGFPPYLNEIEKIYLWGIQVYGEKPGPFTPAVSAIAPDGDQEGWESFLLNCQRIFDEYGDIPFIHWHHYEKTKMKLYMERHGDADGIAQRVLDNLVDLLPLTKKAMILAEPSYSLKVVEQLANFKRTQDEYGGKWAMAKYIEAVETEDTNVRQEIIDKISKYNEEDLAATWAVFQWLKEQIGQ</sequence>
<dbReference type="InterPro" id="IPR011604">
    <property type="entry name" value="PDDEXK-like_dom_sf"/>
</dbReference>
<dbReference type="Pfam" id="PF13482">
    <property type="entry name" value="RNase_H_2"/>
    <property type="match status" value="1"/>
</dbReference>
<evidence type="ECO:0000313" key="3">
    <source>
        <dbReference type="EMBL" id="KKL22296.1"/>
    </source>
</evidence>
<feature type="domain" description="YprB ribonuclease H-like" evidence="2">
    <location>
        <begin position="283"/>
        <end position="463"/>
    </location>
</feature>
<dbReference type="Gene3D" id="3.90.320.10">
    <property type="match status" value="1"/>
</dbReference>
<dbReference type="EMBL" id="LAZR01037406">
    <property type="protein sequence ID" value="KKL22296.1"/>
    <property type="molecule type" value="Genomic_DNA"/>
</dbReference>
<gene>
    <name evidence="3" type="ORF">LCGC14_2436860</name>
</gene>
<name>A0A0F9DX89_9ZZZZ</name>
<reference evidence="3" key="1">
    <citation type="journal article" date="2015" name="Nature">
        <title>Complex archaea that bridge the gap between prokaryotes and eukaryotes.</title>
        <authorList>
            <person name="Spang A."/>
            <person name="Saw J.H."/>
            <person name="Jorgensen S.L."/>
            <person name="Zaremba-Niedzwiedzka K."/>
            <person name="Martijn J."/>
            <person name="Lind A.E."/>
            <person name="van Eijk R."/>
            <person name="Schleper C."/>
            <person name="Guy L."/>
            <person name="Ettema T.J."/>
        </authorList>
    </citation>
    <scope>NUCLEOTIDE SEQUENCE</scope>
</reference>
<dbReference type="InterPro" id="IPR012337">
    <property type="entry name" value="RNaseH-like_sf"/>
</dbReference>
<evidence type="ECO:0000259" key="2">
    <source>
        <dbReference type="Pfam" id="PF13482"/>
    </source>
</evidence>
<feature type="domain" description="PD-(D/E)XK endonuclease-like" evidence="1">
    <location>
        <begin position="64"/>
        <end position="190"/>
    </location>
</feature>
<dbReference type="InterPro" id="IPR038726">
    <property type="entry name" value="PDDEXK_AddAB-type"/>
</dbReference>
<dbReference type="AlphaFoldDB" id="A0A0F9DX89"/>